<sequence length="251" mass="28135">MIVIDICTDHHSQKQHRNCFLCALHHRHSCYYTLSSLTKLESHHTHTQTHDLIFIPLRLGLEPLSAGPDTHCDLQPESVSDILLPPFPLPLAKPSPGLPRSPPPVSPHQSLLSTHFSSALSRPLSPLPLPHPSLPRNLTSLLLLSTSLHHHRSFIPKQLGVREERSTIHTPFPVSSPRSIPLLAPPATPKIRATPRPHACFCPHRSLVPPPLTRPYMTDCPHQFGNAKSAFYLQTSYFRSHSHTTHSRPPW</sequence>
<name>A0AA40KA50_9PEZI</name>
<dbReference type="Proteomes" id="UP001172155">
    <property type="component" value="Unassembled WGS sequence"/>
</dbReference>
<evidence type="ECO:0000313" key="3">
    <source>
        <dbReference type="Proteomes" id="UP001172155"/>
    </source>
</evidence>
<protein>
    <submittedName>
        <fullName evidence="2">Uncharacterized protein</fullName>
    </submittedName>
</protein>
<keyword evidence="3" id="KW-1185">Reference proteome</keyword>
<feature type="compositionally biased region" description="Pro residues" evidence="1">
    <location>
        <begin position="93"/>
        <end position="106"/>
    </location>
</feature>
<comment type="caution">
    <text evidence="2">The sequence shown here is derived from an EMBL/GenBank/DDBJ whole genome shotgun (WGS) entry which is preliminary data.</text>
</comment>
<feature type="region of interest" description="Disordered" evidence="1">
    <location>
        <begin position="93"/>
        <end position="112"/>
    </location>
</feature>
<reference evidence="2" key="1">
    <citation type="submission" date="2023-06" db="EMBL/GenBank/DDBJ databases">
        <title>Genome-scale phylogeny and comparative genomics of the fungal order Sordariales.</title>
        <authorList>
            <consortium name="Lawrence Berkeley National Laboratory"/>
            <person name="Hensen N."/>
            <person name="Bonometti L."/>
            <person name="Westerberg I."/>
            <person name="Brannstrom I.O."/>
            <person name="Guillou S."/>
            <person name="Cros-Aarteil S."/>
            <person name="Calhoun S."/>
            <person name="Haridas S."/>
            <person name="Kuo A."/>
            <person name="Mondo S."/>
            <person name="Pangilinan J."/>
            <person name="Riley R."/>
            <person name="LaButti K."/>
            <person name="Andreopoulos B."/>
            <person name="Lipzen A."/>
            <person name="Chen C."/>
            <person name="Yanf M."/>
            <person name="Daum C."/>
            <person name="Ng V."/>
            <person name="Clum A."/>
            <person name="Steindorff A."/>
            <person name="Ohm R."/>
            <person name="Martin F."/>
            <person name="Silar P."/>
            <person name="Natvig D."/>
            <person name="Lalanne C."/>
            <person name="Gautier V."/>
            <person name="Ament-velasquez S.L."/>
            <person name="Kruys A."/>
            <person name="Hutchinson M.I."/>
            <person name="Powell A.J."/>
            <person name="Barry K."/>
            <person name="Miller A.N."/>
            <person name="Grigoriev I.V."/>
            <person name="Debuchy R."/>
            <person name="Gladieux P."/>
            <person name="Thoren M.H."/>
            <person name="Johannesson H."/>
        </authorList>
    </citation>
    <scope>NUCLEOTIDE SEQUENCE</scope>
    <source>
        <strain evidence="2">SMH3187-1</strain>
    </source>
</reference>
<proteinExistence type="predicted"/>
<evidence type="ECO:0000313" key="2">
    <source>
        <dbReference type="EMBL" id="KAK0751709.1"/>
    </source>
</evidence>
<organism evidence="2 3">
    <name type="scientific">Schizothecium vesticola</name>
    <dbReference type="NCBI Taxonomy" id="314040"/>
    <lineage>
        <taxon>Eukaryota</taxon>
        <taxon>Fungi</taxon>
        <taxon>Dikarya</taxon>
        <taxon>Ascomycota</taxon>
        <taxon>Pezizomycotina</taxon>
        <taxon>Sordariomycetes</taxon>
        <taxon>Sordariomycetidae</taxon>
        <taxon>Sordariales</taxon>
        <taxon>Schizotheciaceae</taxon>
        <taxon>Schizothecium</taxon>
    </lineage>
</organism>
<gene>
    <name evidence="2" type="ORF">B0T18DRAFT_75575</name>
</gene>
<evidence type="ECO:0000256" key="1">
    <source>
        <dbReference type="SAM" id="MobiDB-lite"/>
    </source>
</evidence>
<accession>A0AA40KA50</accession>
<dbReference type="EMBL" id="JAUKUD010000002">
    <property type="protein sequence ID" value="KAK0751709.1"/>
    <property type="molecule type" value="Genomic_DNA"/>
</dbReference>
<dbReference type="AlphaFoldDB" id="A0AA40KA50"/>